<dbReference type="GO" id="GO:0046872">
    <property type="term" value="F:metal ion binding"/>
    <property type="evidence" value="ECO:0007669"/>
    <property type="project" value="UniProtKB-KW"/>
</dbReference>
<dbReference type="GO" id="GO:0003824">
    <property type="term" value="F:catalytic activity"/>
    <property type="evidence" value="ECO:0007669"/>
    <property type="project" value="UniProtKB-ARBA"/>
</dbReference>
<keyword evidence="2" id="KW-0460">Magnesium</keyword>
<evidence type="ECO:0000256" key="4">
    <source>
        <dbReference type="SAM" id="Phobius"/>
    </source>
</evidence>
<evidence type="ECO:0000256" key="1">
    <source>
        <dbReference type="ARBA" id="ARBA00022723"/>
    </source>
</evidence>
<dbReference type="PANTHER" id="PTHR46193:SF18">
    <property type="entry name" value="HEXITOL PHOSPHATASE B"/>
    <property type="match status" value="1"/>
</dbReference>
<dbReference type="AlphaFoldDB" id="A0A834G855"/>
<name>A0A834G855_RHOSS</name>
<dbReference type="CDD" id="cd07505">
    <property type="entry name" value="HAD_BPGM-like"/>
    <property type="match status" value="1"/>
</dbReference>
<keyword evidence="4" id="KW-0812">Transmembrane</keyword>
<dbReference type="InterPro" id="IPR006439">
    <property type="entry name" value="HAD-SF_hydro_IA"/>
</dbReference>
<organism evidence="5 6">
    <name type="scientific">Rhododendron simsii</name>
    <name type="common">Sims's rhododendron</name>
    <dbReference type="NCBI Taxonomy" id="118357"/>
    <lineage>
        <taxon>Eukaryota</taxon>
        <taxon>Viridiplantae</taxon>
        <taxon>Streptophyta</taxon>
        <taxon>Embryophyta</taxon>
        <taxon>Tracheophyta</taxon>
        <taxon>Spermatophyta</taxon>
        <taxon>Magnoliopsida</taxon>
        <taxon>eudicotyledons</taxon>
        <taxon>Gunneridae</taxon>
        <taxon>Pentapetalae</taxon>
        <taxon>asterids</taxon>
        <taxon>Ericales</taxon>
        <taxon>Ericaceae</taxon>
        <taxon>Ericoideae</taxon>
        <taxon>Rhodoreae</taxon>
        <taxon>Rhododendron</taxon>
    </lineage>
</organism>
<dbReference type="EMBL" id="WJXA01000011">
    <property type="protein sequence ID" value="KAF7127784.1"/>
    <property type="molecule type" value="Genomic_DNA"/>
</dbReference>
<keyword evidence="4" id="KW-1133">Transmembrane helix</keyword>
<dbReference type="SUPFAM" id="SSF56784">
    <property type="entry name" value="HAD-like"/>
    <property type="match status" value="1"/>
</dbReference>
<gene>
    <name evidence="5" type="ORF">RHSIM_Rhsim11G0095900</name>
</gene>
<dbReference type="InterPro" id="IPR051600">
    <property type="entry name" value="Beta-PGM-like"/>
</dbReference>
<dbReference type="Proteomes" id="UP000626092">
    <property type="component" value="Unassembled WGS sequence"/>
</dbReference>
<keyword evidence="1" id="KW-0479">Metal-binding</keyword>
<feature type="transmembrane region" description="Helical" evidence="4">
    <location>
        <begin position="12"/>
        <end position="31"/>
    </location>
</feature>
<keyword evidence="6" id="KW-1185">Reference proteome</keyword>
<reference evidence="5" key="1">
    <citation type="submission" date="2019-11" db="EMBL/GenBank/DDBJ databases">
        <authorList>
            <person name="Liu Y."/>
            <person name="Hou J."/>
            <person name="Li T.-Q."/>
            <person name="Guan C.-H."/>
            <person name="Wu X."/>
            <person name="Wu H.-Z."/>
            <person name="Ling F."/>
            <person name="Zhang R."/>
            <person name="Shi X.-G."/>
            <person name="Ren J.-P."/>
            <person name="Chen E.-F."/>
            <person name="Sun J.-M."/>
        </authorList>
    </citation>
    <scope>NUCLEOTIDE SEQUENCE</scope>
    <source>
        <strain evidence="5">Adult_tree_wgs_1</strain>
        <tissue evidence="5">Leaves</tissue>
    </source>
</reference>
<keyword evidence="3" id="KW-0119">Carbohydrate metabolism</keyword>
<dbReference type="Gene3D" id="3.40.50.1000">
    <property type="entry name" value="HAD superfamily/HAD-like"/>
    <property type="match status" value="1"/>
</dbReference>
<proteinExistence type="predicted"/>
<evidence type="ECO:0000313" key="6">
    <source>
        <dbReference type="Proteomes" id="UP000626092"/>
    </source>
</evidence>
<keyword evidence="4" id="KW-0472">Membrane</keyword>
<evidence type="ECO:0000256" key="3">
    <source>
        <dbReference type="ARBA" id="ARBA00023277"/>
    </source>
</evidence>
<sequence length="302" mass="32850">MGGRRLGGGRSWVEGGWGFVFFAGFIGWWRWRHVMVLRCFGGYLEEEVGVGNQQCTFFHISRPTVRSTSLLRWGSRALVLPQQWRPRRSVAVACVKLEDEEKVSEKTGSEWGKVSAVLFDMDGVLCDSEEPSRRAAVDVFAEMGVQVTIDDFVPFMGTGEANFFSGGVASVKGVEGFNPEAAREGAQSKRKGLKVAVASSADRIKVDTNLAAVDLPSSMFDAIVLADAFENLKPALDIFLAALKILNMPISECIVLEDALAGVQAAKVAQMRCIAVTTILAKETLKTASPALIRQDIGSVWL</sequence>
<dbReference type="NCBIfam" id="TIGR01509">
    <property type="entry name" value="HAD-SF-IA-v3"/>
    <property type="match status" value="1"/>
</dbReference>
<accession>A0A834G855</accession>
<comment type="caution">
    <text evidence="5">The sequence shown here is derived from an EMBL/GenBank/DDBJ whole genome shotgun (WGS) entry which is preliminary data.</text>
</comment>
<dbReference type="Pfam" id="PF00702">
    <property type="entry name" value="Hydrolase"/>
    <property type="match status" value="1"/>
</dbReference>
<dbReference type="PANTHER" id="PTHR46193">
    <property type="entry name" value="6-PHOSPHOGLUCONATE PHOSPHATASE"/>
    <property type="match status" value="1"/>
</dbReference>
<dbReference type="OrthoDB" id="273823at2759"/>
<dbReference type="InterPro" id="IPR036412">
    <property type="entry name" value="HAD-like_sf"/>
</dbReference>
<evidence type="ECO:0000313" key="5">
    <source>
        <dbReference type="EMBL" id="KAF7127784.1"/>
    </source>
</evidence>
<protein>
    <submittedName>
        <fullName evidence="5">Uncharacterized protein</fullName>
    </submittedName>
</protein>
<dbReference type="InterPro" id="IPR023214">
    <property type="entry name" value="HAD_sf"/>
</dbReference>
<evidence type="ECO:0000256" key="2">
    <source>
        <dbReference type="ARBA" id="ARBA00022842"/>
    </source>
</evidence>